<gene>
    <name evidence="3" type="ORF">I553_3801</name>
</gene>
<feature type="domain" description="DUF4350" evidence="2">
    <location>
        <begin position="2"/>
        <end position="68"/>
    </location>
</feature>
<dbReference type="PATRIC" id="fig|1299334.3.peg.32"/>
<accession>X8EVR8</accession>
<protein>
    <recommendedName>
        <fullName evidence="2">DUF4350 domain-containing protein</fullName>
    </recommendedName>
</protein>
<dbReference type="AlphaFoldDB" id="X8EVR8"/>
<reference evidence="3" key="1">
    <citation type="submission" date="2014-01" db="EMBL/GenBank/DDBJ databases">
        <authorList>
            <person name="Brown-Elliot B."/>
            <person name="Wallace R."/>
            <person name="Lenaerts A."/>
            <person name="Ordway D."/>
            <person name="DeGroote M.A."/>
            <person name="Parker T."/>
            <person name="Sizemore C."/>
            <person name="Tallon L.J."/>
            <person name="Sadzewicz L.K."/>
            <person name="Sengamalay N."/>
            <person name="Fraser C.M."/>
            <person name="Hine E."/>
            <person name="Shefchek K.A."/>
            <person name="Das S.P."/>
            <person name="Tettelin H."/>
        </authorList>
    </citation>
    <scope>NUCLEOTIDE SEQUENCE [LARGE SCALE GENOMIC DNA]</scope>
    <source>
        <strain evidence="3">4042</strain>
    </source>
</reference>
<comment type="caution">
    <text evidence="3">The sequence shown here is derived from an EMBL/GenBank/DDBJ whole genome shotgun (WGS) entry which is preliminary data.</text>
</comment>
<feature type="region of interest" description="Disordered" evidence="1">
    <location>
        <begin position="174"/>
        <end position="206"/>
    </location>
</feature>
<dbReference type="Pfam" id="PF14258">
    <property type="entry name" value="DUF4350"/>
    <property type="match status" value="1"/>
</dbReference>
<proteinExistence type="predicted"/>
<dbReference type="InterPro" id="IPR025646">
    <property type="entry name" value="DUF4350"/>
</dbReference>
<organism evidence="3">
    <name type="scientific">Mycobacterium xenopi 4042</name>
    <dbReference type="NCBI Taxonomy" id="1299334"/>
    <lineage>
        <taxon>Bacteria</taxon>
        <taxon>Bacillati</taxon>
        <taxon>Actinomycetota</taxon>
        <taxon>Actinomycetes</taxon>
        <taxon>Mycobacteriales</taxon>
        <taxon>Mycobacteriaceae</taxon>
        <taxon>Mycobacterium</taxon>
    </lineage>
</organism>
<evidence type="ECO:0000256" key="1">
    <source>
        <dbReference type="SAM" id="MobiDB-lite"/>
    </source>
</evidence>
<dbReference type="EMBL" id="JAOB01000002">
    <property type="protein sequence ID" value="EUA85007.1"/>
    <property type="molecule type" value="Genomic_DNA"/>
</dbReference>
<name>X8EVR8_MYCXE</name>
<sequence length="230" mass="25336">MREANRAGSVQFGPSNTYTAEQPLTSCYDGVLVRYRDRARTVTVVGNTTFMTNGNLLRAGNAALAMNLAGARPRLIWYAPQHIEGEKSASATLFDLIPSKVDWIVIQLCVTVILLAAWKGRRLGPLVAEDLRSWCERPRPSRAAADCTGPDGRGIGPPRHCAPRRCIGCCPRRPRSPRARSRRGDSRRPAQPIESRIGAAHTFRPAPATDTDLVHLARALDDIERQVAHR</sequence>
<evidence type="ECO:0000313" key="3">
    <source>
        <dbReference type="EMBL" id="EUA85007.1"/>
    </source>
</evidence>
<evidence type="ECO:0000259" key="2">
    <source>
        <dbReference type="Pfam" id="PF14258"/>
    </source>
</evidence>